<proteinExistence type="predicted"/>
<dbReference type="PANTHER" id="PTHR43586:SF24">
    <property type="entry name" value="BLR4730 PROTEIN"/>
    <property type="match status" value="1"/>
</dbReference>
<evidence type="ECO:0000259" key="1">
    <source>
        <dbReference type="Pfam" id="PF00266"/>
    </source>
</evidence>
<dbReference type="SUPFAM" id="SSF53383">
    <property type="entry name" value="PLP-dependent transferases"/>
    <property type="match status" value="1"/>
</dbReference>
<dbReference type="Gene3D" id="3.40.640.10">
    <property type="entry name" value="Type I PLP-dependent aspartate aminotransferase-like (Major domain)"/>
    <property type="match status" value="1"/>
</dbReference>
<reference evidence="3" key="1">
    <citation type="journal article" date="2019" name="Int. J. Syst. Evol. Microbiol.">
        <title>The Global Catalogue of Microorganisms (GCM) 10K type strain sequencing project: providing services to taxonomists for standard genome sequencing and annotation.</title>
        <authorList>
            <consortium name="The Broad Institute Genomics Platform"/>
            <consortium name="The Broad Institute Genome Sequencing Center for Infectious Disease"/>
            <person name="Wu L."/>
            <person name="Ma J."/>
        </authorList>
    </citation>
    <scope>NUCLEOTIDE SEQUENCE [LARGE SCALE GENOMIC DNA]</scope>
    <source>
        <strain evidence="3">JCM 17695</strain>
    </source>
</reference>
<dbReference type="Gene3D" id="3.90.1150.10">
    <property type="entry name" value="Aspartate Aminotransferase, domain 1"/>
    <property type="match status" value="1"/>
</dbReference>
<dbReference type="InterPro" id="IPR000192">
    <property type="entry name" value="Aminotrans_V_dom"/>
</dbReference>
<gene>
    <name evidence="2" type="ORF">ACFQV2_07800</name>
</gene>
<evidence type="ECO:0000313" key="2">
    <source>
        <dbReference type="EMBL" id="MFC7613525.1"/>
    </source>
</evidence>
<dbReference type="InterPro" id="IPR015422">
    <property type="entry name" value="PyrdxlP-dep_Trfase_small"/>
</dbReference>
<keyword evidence="2" id="KW-0032">Aminotransferase</keyword>
<evidence type="ECO:0000313" key="3">
    <source>
        <dbReference type="Proteomes" id="UP001596512"/>
    </source>
</evidence>
<dbReference type="Proteomes" id="UP001596512">
    <property type="component" value="Unassembled WGS sequence"/>
</dbReference>
<dbReference type="PANTHER" id="PTHR43586">
    <property type="entry name" value="CYSTEINE DESULFURASE"/>
    <property type="match status" value="1"/>
</dbReference>
<accession>A0ABW2TKG6</accession>
<keyword evidence="2" id="KW-0808">Transferase</keyword>
<comment type="caution">
    <text evidence="2">The sequence shown here is derived from an EMBL/GenBank/DDBJ whole genome shotgun (WGS) entry which is preliminary data.</text>
</comment>
<feature type="domain" description="Aminotransferase class V" evidence="1">
    <location>
        <begin position="4"/>
        <end position="278"/>
    </location>
</feature>
<dbReference type="Pfam" id="PF00266">
    <property type="entry name" value="Aminotran_5"/>
    <property type="match status" value="1"/>
</dbReference>
<dbReference type="EMBL" id="JBHTEY010000004">
    <property type="protein sequence ID" value="MFC7613525.1"/>
    <property type="molecule type" value="Genomic_DNA"/>
</dbReference>
<dbReference type="GO" id="GO:0008483">
    <property type="term" value="F:transaminase activity"/>
    <property type="evidence" value="ECO:0007669"/>
    <property type="project" value="UniProtKB-KW"/>
</dbReference>
<protein>
    <submittedName>
        <fullName evidence="2">Aminotransferase class V-fold PLP-dependent enzyme</fullName>
    </submittedName>
</protein>
<sequence length="289" mass="30631">MWVSPYDYVGNVFLLSTLAKRLGITVTPIPLTDGGDLDLDWVSRSLTDDVALVSVSHVPSCCGVVSDVAGLGERLRGSRAFYVVDGCQAVGNVAIDVAAIGADVYTGAGRKFLAGPRGTGFAALSRRYLSTAVPLLQDVHAFVVGPDGAAEAWVREARDLELAERSIATLAGLRVAIDEHVAGRDESMPRRERLLARLEAGVAALPGVRRLGDASVRSGICSLILDRPCRPVYERLLSRGVHAWVGTGWHTPLFAPQAGADEFLRLSIGAGTTEAEVDFVLAALAEATR</sequence>
<dbReference type="InterPro" id="IPR015421">
    <property type="entry name" value="PyrdxlP-dep_Trfase_major"/>
</dbReference>
<organism evidence="2 3">
    <name type="scientific">Actinokineospora soli</name>
    <dbReference type="NCBI Taxonomy" id="1048753"/>
    <lineage>
        <taxon>Bacteria</taxon>
        <taxon>Bacillati</taxon>
        <taxon>Actinomycetota</taxon>
        <taxon>Actinomycetes</taxon>
        <taxon>Pseudonocardiales</taxon>
        <taxon>Pseudonocardiaceae</taxon>
        <taxon>Actinokineospora</taxon>
    </lineage>
</organism>
<dbReference type="InterPro" id="IPR015424">
    <property type="entry name" value="PyrdxlP-dep_Trfase"/>
</dbReference>
<name>A0ABW2TKG6_9PSEU</name>
<keyword evidence="3" id="KW-1185">Reference proteome</keyword>